<reference evidence="3 4" key="1">
    <citation type="submission" date="2017-09" db="EMBL/GenBank/DDBJ databases">
        <authorList>
            <person name="Ehlers B."/>
            <person name="Leendertz F.H."/>
        </authorList>
    </citation>
    <scope>NUCLEOTIDE SEQUENCE [LARGE SCALE GENOMIC DNA]</scope>
    <source>
        <strain evidence="3 4">CGMCC 1.10978</strain>
    </source>
</reference>
<dbReference type="OrthoDB" id="8588792at2"/>
<evidence type="ECO:0000313" key="4">
    <source>
        <dbReference type="Proteomes" id="UP000219374"/>
    </source>
</evidence>
<dbReference type="EMBL" id="OCND01000014">
    <property type="protein sequence ID" value="SOD57502.1"/>
    <property type="molecule type" value="Genomic_DNA"/>
</dbReference>
<dbReference type="RefSeq" id="WP_097123584.1">
    <property type="nucleotide sequence ID" value="NZ_OCND01000014.1"/>
</dbReference>
<organism evidence="3 4">
    <name type="scientific">Pseudoxanthomonas wuyuanensis</name>
    <dbReference type="NCBI Taxonomy" id="1073196"/>
    <lineage>
        <taxon>Bacteria</taxon>
        <taxon>Pseudomonadati</taxon>
        <taxon>Pseudomonadota</taxon>
        <taxon>Gammaproteobacteria</taxon>
        <taxon>Lysobacterales</taxon>
        <taxon>Lysobacteraceae</taxon>
        <taxon>Pseudoxanthomonas</taxon>
    </lineage>
</organism>
<dbReference type="SMART" id="SM00972">
    <property type="entry name" value="SCPU"/>
    <property type="match status" value="2"/>
</dbReference>
<sequence>MKWLRTGSALILALFFQCLWLPQATAATNCTATQPSLSFGAVSATGMTDVQGSFSVTCNTFGLSLLAGARVRMCLSIGAGVSGGGNFNPRRMLNPSADPLQFQIYSDPARTQIWGQRGNAIVPNPVLADFDYSVPVLGGSQTRNFTLYGRVPAQAAAAGSFSNDFSGIHTAIEYRYAEQLLGTPPFPASCTSGGTAGASTSFPFIATATVANQCQFDVVTHLSFGSVAGAIDANRDQVSSIGLTCTGRTAWQLGLDDGQNADGDVRRMRLGASGSYVSYELYRDAARTQRWGNTLNSDTVTGTGTGALQTESVYGRVPAQPAVPAGSYSDTITVTLTY</sequence>
<protein>
    <submittedName>
        <fullName evidence="3">Spore coat protein U (SCPU) domain-containing protein</fullName>
    </submittedName>
</protein>
<keyword evidence="4" id="KW-1185">Reference proteome</keyword>
<evidence type="ECO:0000313" key="3">
    <source>
        <dbReference type="EMBL" id="SOD57502.1"/>
    </source>
</evidence>
<dbReference type="Proteomes" id="UP000219374">
    <property type="component" value="Unassembled WGS sequence"/>
</dbReference>
<keyword evidence="1" id="KW-0732">Signal</keyword>
<gene>
    <name evidence="3" type="ORF">SAMN06296416_11414</name>
</gene>
<dbReference type="InterPro" id="IPR007893">
    <property type="entry name" value="Spore_coat_U/FanG"/>
</dbReference>
<evidence type="ECO:0000256" key="1">
    <source>
        <dbReference type="SAM" id="SignalP"/>
    </source>
</evidence>
<name>A0A286DFF0_9GAMM</name>
<feature type="chain" id="PRO_5012154140" evidence="1">
    <location>
        <begin position="27"/>
        <end position="338"/>
    </location>
</feature>
<evidence type="ECO:0000259" key="2">
    <source>
        <dbReference type="Pfam" id="PF05229"/>
    </source>
</evidence>
<feature type="domain" description="Spore coat protein U/FanG" evidence="2">
    <location>
        <begin position="203"/>
        <end position="335"/>
    </location>
</feature>
<feature type="domain" description="Spore coat protein U/FanG" evidence="2">
    <location>
        <begin position="23"/>
        <end position="159"/>
    </location>
</feature>
<accession>A0A286DFF0</accession>
<dbReference type="PANTHER" id="PTHR37089">
    <property type="entry name" value="PROTEIN U-RELATED"/>
    <property type="match status" value="1"/>
</dbReference>
<dbReference type="PANTHER" id="PTHR37089:SF4">
    <property type="entry name" value="EXPORTED PROTEIN"/>
    <property type="match status" value="1"/>
</dbReference>
<dbReference type="AlphaFoldDB" id="A0A286DFF0"/>
<dbReference type="InterPro" id="IPR053167">
    <property type="entry name" value="Spore_coat_component"/>
</dbReference>
<dbReference type="Pfam" id="PF05229">
    <property type="entry name" value="SCPU"/>
    <property type="match status" value="2"/>
</dbReference>
<keyword evidence="3" id="KW-0167">Capsid protein</keyword>
<proteinExistence type="predicted"/>
<keyword evidence="3" id="KW-0946">Virion</keyword>
<feature type="signal peptide" evidence="1">
    <location>
        <begin position="1"/>
        <end position="26"/>
    </location>
</feature>